<name>A0ABM8UPI4_9BACT</name>
<sequence length="145" mass="16216">MYRKSPETEVLLVHPGGPFFAKKDLGSWSIPKGEYVAGEDPLAAARREFQEETGSEVSGEFLVLTAIRQKGGKEVKAWAIEGDIDHSQIVSNTFEIEWPPRSGRKQVFPEVDKAGWFPLDEARQKINEKQAAFLDELELILQSGS</sequence>
<organism evidence="3 4">
    <name type="scientific">Dyadobacter linearis</name>
    <dbReference type="NCBI Taxonomy" id="2823330"/>
    <lineage>
        <taxon>Bacteria</taxon>
        <taxon>Pseudomonadati</taxon>
        <taxon>Bacteroidota</taxon>
        <taxon>Cytophagia</taxon>
        <taxon>Cytophagales</taxon>
        <taxon>Spirosomataceae</taxon>
        <taxon>Dyadobacter</taxon>
    </lineage>
</organism>
<dbReference type="PROSITE" id="PS51462">
    <property type="entry name" value="NUDIX"/>
    <property type="match status" value="1"/>
</dbReference>
<gene>
    <name evidence="3" type="ORF">DYBT9623_02092</name>
</gene>
<dbReference type="InterPro" id="IPR020084">
    <property type="entry name" value="NUDIX_hydrolase_CS"/>
</dbReference>
<dbReference type="Pfam" id="PF00293">
    <property type="entry name" value="NUDIX"/>
    <property type="match status" value="1"/>
</dbReference>
<evidence type="ECO:0000313" key="3">
    <source>
        <dbReference type="EMBL" id="CAG5069356.1"/>
    </source>
</evidence>
<dbReference type="SUPFAM" id="SSF55811">
    <property type="entry name" value="Nudix"/>
    <property type="match status" value="1"/>
</dbReference>
<keyword evidence="4" id="KW-1185">Reference proteome</keyword>
<accession>A0ABM8UPI4</accession>
<protein>
    <recommendedName>
        <fullName evidence="2">Nudix hydrolase domain-containing protein</fullName>
    </recommendedName>
</protein>
<dbReference type="InterPro" id="IPR015797">
    <property type="entry name" value="NUDIX_hydrolase-like_dom_sf"/>
</dbReference>
<evidence type="ECO:0000256" key="1">
    <source>
        <dbReference type="ARBA" id="ARBA00022801"/>
    </source>
</evidence>
<comment type="caution">
    <text evidence="3">The sequence shown here is derived from an EMBL/GenBank/DDBJ whole genome shotgun (WGS) entry which is preliminary data.</text>
</comment>
<dbReference type="EMBL" id="CAJRAU010000002">
    <property type="protein sequence ID" value="CAG5069356.1"/>
    <property type="molecule type" value="Genomic_DNA"/>
</dbReference>
<dbReference type="PANTHER" id="PTHR21340">
    <property type="entry name" value="DIADENOSINE 5,5-P1,P4-TETRAPHOSPHATE PYROPHOSPHOHYDROLASE MUTT"/>
    <property type="match status" value="1"/>
</dbReference>
<dbReference type="InterPro" id="IPR051325">
    <property type="entry name" value="Nudix_hydrolase_domain"/>
</dbReference>
<dbReference type="Gene3D" id="3.90.79.10">
    <property type="entry name" value="Nucleoside Triphosphate Pyrophosphohydrolase"/>
    <property type="match status" value="1"/>
</dbReference>
<dbReference type="PROSITE" id="PS00893">
    <property type="entry name" value="NUDIX_BOX"/>
    <property type="match status" value="1"/>
</dbReference>
<keyword evidence="1" id="KW-0378">Hydrolase</keyword>
<evidence type="ECO:0000313" key="4">
    <source>
        <dbReference type="Proteomes" id="UP000679725"/>
    </source>
</evidence>
<reference evidence="3 4" key="1">
    <citation type="submission" date="2021-04" db="EMBL/GenBank/DDBJ databases">
        <authorList>
            <person name="Rodrigo-Torres L."/>
            <person name="Arahal R. D."/>
            <person name="Lucena T."/>
        </authorList>
    </citation>
    <scope>NUCLEOTIDE SEQUENCE [LARGE SCALE GENOMIC DNA]</scope>
    <source>
        <strain evidence="3 4">CECT 9623</strain>
    </source>
</reference>
<feature type="domain" description="Nudix hydrolase" evidence="2">
    <location>
        <begin position="1"/>
        <end position="139"/>
    </location>
</feature>
<proteinExistence type="predicted"/>
<dbReference type="PANTHER" id="PTHR21340:SF7">
    <property type="entry name" value="NUDIX HYDROLASE DOMAIN-CONTAINING PROTEIN"/>
    <property type="match status" value="1"/>
</dbReference>
<dbReference type="InterPro" id="IPR000086">
    <property type="entry name" value="NUDIX_hydrolase_dom"/>
</dbReference>
<dbReference type="Proteomes" id="UP000679725">
    <property type="component" value="Unassembled WGS sequence"/>
</dbReference>
<dbReference type="CDD" id="cd04662">
    <property type="entry name" value="NUDIX_Hydrolase"/>
    <property type="match status" value="1"/>
</dbReference>
<evidence type="ECO:0000259" key="2">
    <source>
        <dbReference type="PROSITE" id="PS51462"/>
    </source>
</evidence>